<sequence length="285" mass="29938">MAAISHRIAGSGPRVAVVAPPRPRGRAAVVAGAAAKGAHRERTLEGASDDLRAAAAKCLDRAPARRRVRAAFAPVLPTLDHCLFKVAPKGIQMEEGRRLGAGHQATPGTGHQARPPATRTRGAAGRDVRVPGGRAVPGALGPAARDRRQALPAREEDMAANGAAGGEFYPGAPLPFGLAEIRAAIPKHSLGLCCLSGGPKLQSLGKVILVALAATMHVVRFKLYCPVNVVCWKRAICLEFIGKADVLEYYDQTVSSRSGSFYIPAVFRANDAIGDWKEEGAAARR</sequence>
<dbReference type="Proteomes" id="UP000604825">
    <property type="component" value="Unassembled WGS sequence"/>
</dbReference>
<dbReference type="GO" id="GO:0016717">
    <property type="term" value="F:oxidoreductase activity, acting on paired donors, with oxidation of a pair of donors resulting in the reduction of molecular oxygen to two molecules of water"/>
    <property type="evidence" value="ECO:0007669"/>
    <property type="project" value="InterPro"/>
</dbReference>
<dbReference type="PANTHER" id="PTHR33877:SF2">
    <property type="entry name" value="OS07G0170200 PROTEIN"/>
    <property type="match status" value="1"/>
</dbReference>
<feature type="domain" description="Fatty acid desaturase N-terminal" evidence="4">
    <location>
        <begin position="158"/>
        <end position="188"/>
    </location>
</feature>
<evidence type="ECO:0000256" key="1">
    <source>
        <dbReference type="ARBA" id="ARBA00009295"/>
    </source>
</evidence>
<evidence type="ECO:0000259" key="4">
    <source>
        <dbReference type="Pfam" id="PF11960"/>
    </source>
</evidence>
<evidence type="ECO:0000256" key="3">
    <source>
        <dbReference type="SAM" id="MobiDB-lite"/>
    </source>
</evidence>
<dbReference type="PANTHER" id="PTHR33877">
    <property type="entry name" value="SLL1193 PROTEIN"/>
    <property type="match status" value="1"/>
</dbReference>
<reference evidence="5" key="1">
    <citation type="submission" date="2020-10" db="EMBL/GenBank/DDBJ databases">
        <authorList>
            <person name="Han B."/>
            <person name="Lu T."/>
            <person name="Zhao Q."/>
            <person name="Huang X."/>
            <person name="Zhao Y."/>
        </authorList>
    </citation>
    <scope>NUCLEOTIDE SEQUENCE</scope>
</reference>
<comment type="similarity">
    <text evidence="1">Belongs to the fatty acid desaturase type 1 family.</text>
</comment>
<comment type="caution">
    <text evidence="5">The sequence shown here is derived from an EMBL/GenBank/DDBJ whole genome shotgun (WGS) entry which is preliminary data.</text>
</comment>
<keyword evidence="6" id="KW-1185">Reference proteome</keyword>
<evidence type="ECO:0000313" key="5">
    <source>
        <dbReference type="EMBL" id="CAD6223747.1"/>
    </source>
</evidence>
<name>A0A811NGV1_9POAL</name>
<dbReference type="AlphaFoldDB" id="A0A811NGV1"/>
<dbReference type="EMBL" id="CAJGYO010000004">
    <property type="protein sequence ID" value="CAD6223747.1"/>
    <property type="molecule type" value="Genomic_DNA"/>
</dbReference>
<feature type="region of interest" description="Disordered" evidence="3">
    <location>
        <begin position="100"/>
        <end position="145"/>
    </location>
</feature>
<keyword evidence="2" id="KW-0560">Oxidoreductase</keyword>
<dbReference type="InterPro" id="IPR021863">
    <property type="entry name" value="FAS_N"/>
</dbReference>
<proteinExistence type="inferred from homology"/>
<accession>A0A811NGV1</accession>
<dbReference type="OrthoDB" id="2127950at2759"/>
<dbReference type="InterPro" id="IPR052892">
    <property type="entry name" value="NA-targeting_endonuclease"/>
</dbReference>
<organism evidence="5 6">
    <name type="scientific">Miscanthus lutarioriparius</name>
    <dbReference type="NCBI Taxonomy" id="422564"/>
    <lineage>
        <taxon>Eukaryota</taxon>
        <taxon>Viridiplantae</taxon>
        <taxon>Streptophyta</taxon>
        <taxon>Embryophyta</taxon>
        <taxon>Tracheophyta</taxon>
        <taxon>Spermatophyta</taxon>
        <taxon>Magnoliopsida</taxon>
        <taxon>Liliopsida</taxon>
        <taxon>Poales</taxon>
        <taxon>Poaceae</taxon>
        <taxon>PACMAD clade</taxon>
        <taxon>Panicoideae</taxon>
        <taxon>Andropogonodae</taxon>
        <taxon>Andropogoneae</taxon>
        <taxon>Saccharinae</taxon>
        <taxon>Miscanthus</taxon>
    </lineage>
</organism>
<evidence type="ECO:0000256" key="2">
    <source>
        <dbReference type="ARBA" id="ARBA00023002"/>
    </source>
</evidence>
<protein>
    <recommendedName>
        <fullName evidence="4">Fatty acid desaturase N-terminal domain-containing protein</fullName>
    </recommendedName>
</protein>
<evidence type="ECO:0000313" key="6">
    <source>
        <dbReference type="Proteomes" id="UP000604825"/>
    </source>
</evidence>
<feature type="compositionally biased region" description="Low complexity" evidence="3">
    <location>
        <begin position="113"/>
        <end position="123"/>
    </location>
</feature>
<dbReference type="Pfam" id="PF11960">
    <property type="entry name" value="DUF3474"/>
    <property type="match status" value="1"/>
</dbReference>
<gene>
    <name evidence="5" type="ORF">NCGR_LOCUS16142</name>
</gene>